<evidence type="ECO:0000256" key="12">
    <source>
        <dbReference type="ARBA" id="ARBA00023264"/>
    </source>
</evidence>
<dbReference type="PANTHER" id="PTHR12358">
    <property type="entry name" value="SPHINGOSINE KINASE"/>
    <property type="match status" value="1"/>
</dbReference>
<evidence type="ECO:0000256" key="11">
    <source>
        <dbReference type="ARBA" id="ARBA00023209"/>
    </source>
</evidence>
<gene>
    <name evidence="14" type="ORF">U9M73_02860</name>
</gene>
<comment type="similarity">
    <text evidence="2">Belongs to the diacylglycerol/lipid kinase family.</text>
</comment>
<keyword evidence="11" id="KW-0594">Phospholipid biosynthesis</keyword>
<keyword evidence="15" id="KW-1185">Reference proteome</keyword>
<keyword evidence="5" id="KW-0479">Metal-binding</keyword>
<keyword evidence="7 14" id="KW-0418">Kinase</keyword>
<keyword evidence="10" id="KW-0443">Lipid metabolism</keyword>
<keyword evidence="4" id="KW-0808">Transferase</keyword>
<dbReference type="NCBIfam" id="TIGR00147">
    <property type="entry name" value="YegS/Rv2252/BmrU family lipid kinase"/>
    <property type="match status" value="1"/>
</dbReference>
<evidence type="ECO:0000313" key="15">
    <source>
        <dbReference type="Proteomes" id="UP001292216"/>
    </source>
</evidence>
<keyword evidence="12" id="KW-1208">Phospholipid metabolism</keyword>
<dbReference type="Pfam" id="PF00781">
    <property type="entry name" value="DAGK_cat"/>
    <property type="match status" value="1"/>
</dbReference>
<dbReference type="GO" id="GO:0016301">
    <property type="term" value="F:kinase activity"/>
    <property type="evidence" value="ECO:0007669"/>
    <property type="project" value="UniProtKB-KW"/>
</dbReference>
<evidence type="ECO:0000256" key="4">
    <source>
        <dbReference type="ARBA" id="ARBA00022679"/>
    </source>
</evidence>
<dbReference type="SUPFAM" id="SSF111331">
    <property type="entry name" value="NAD kinase/diacylglycerol kinase-like"/>
    <property type="match status" value="1"/>
</dbReference>
<protein>
    <submittedName>
        <fullName evidence="14">Diacylglycerol kinase family protein</fullName>
    </submittedName>
</protein>
<evidence type="ECO:0000256" key="8">
    <source>
        <dbReference type="ARBA" id="ARBA00022840"/>
    </source>
</evidence>
<dbReference type="PROSITE" id="PS50146">
    <property type="entry name" value="DAGK"/>
    <property type="match status" value="1"/>
</dbReference>
<name>A0ABU5PGA4_9BACL</name>
<comment type="caution">
    <text evidence="14">The sequence shown here is derived from an EMBL/GenBank/DDBJ whole genome shotgun (WGS) entry which is preliminary data.</text>
</comment>
<accession>A0ABU5PGA4</accession>
<evidence type="ECO:0000256" key="6">
    <source>
        <dbReference type="ARBA" id="ARBA00022741"/>
    </source>
</evidence>
<keyword evidence="6" id="KW-0547">Nucleotide-binding</keyword>
<evidence type="ECO:0000256" key="2">
    <source>
        <dbReference type="ARBA" id="ARBA00005983"/>
    </source>
</evidence>
<dbReference type="Proteomes" id="UP001292216">
    <property type="component" value="Unassembled WGS sequence"/>
</dbReference>
<proteinExistence type="inferred from homology"/>
<dbReference type="Pfam" id="PF19279">
    <property type="entry name" value="YegS_C"/>
    <property type="match status" value="1"/>
</dbReference>
<feature type="domain" description="DAGKc" evidence="13">
    <location>
        <begin position="1"/>
        <end position="129"/>
    </location>
</feature>
<organism evidence="14 15">
    <name type="scientific">Paenibacillus phoenicis</name>
    <dbReference type="NCBI Taxonomy" id="554117"/>
    <lineage>
        <taxon>Bacteria</taxon>
        <taxon>Bacillati</taxon>
        <taxon>Bacillota</taxon>
        <taxon>Bacilli</taxon>
        <taxon>Bacillales</taxon>
        <taxon>Paenibacillaceae</taxon>
        <taxon>Paenibacillus</taxon>
    </lineage>
</organism>
<evidence type="ECO:0000256" key="10">
    <source>
        <dbReference type="ARBA" id="ARBA00023098"/>
    </source>
</evidence>
<evidence type="ECO:0000259" key="13">
    <source>
        <dbReference type="PROSITE" id="PS50146"/>
    </source>
</evidence>
<dbReference type="InterPro" id="IPR001206">
    <property type="entry name" value="Diacylglycerol_kinase_cat_dom"/>
</dbReference>
<keyword evidence="3" id="KW-0444">Lipid biosynthesis</keyword>
<reference evidence="14 15" key="1">
    <citation type="submission" date="2023-12" db="EMBL/GenBank/DDBJ databases">
        <title>Whole genome sequencing of Paenibacillus phoenicis isolated from the Phoenix Mars Lander spacecraft assembly facility.</title>
        <authorList>
            <person name="Garcia A."/>
            <person name="Venkateswaran K."/>
        </authorList>
    </citation>
    <scope>NUCLEOTIDE SEQUENCE [LARGE SCALE GENOMIC DNA]</scope>
    <source>
        <strain evidence="14 15">3PO2SA</strain>
    </source>
</reference>
<dbReference type="InterPro" id="IPR017438">
    <property type="entry name" value="ATP-NAD_kinase_N"/>
</dbReference>
<dbReference type="InterPro" id="IPR016064">
    <property type="entry name" value="NAD/diacylglycerol_kinase_sf"/>
</dbReference>
<dbReference type="SMART" id="SM00046">
    <property type="entry name" value="DAGKc"/>
    <property type="match status" value="1"/>
</dbReference>
<comment type="cofactor">
    <cofactor evidence="1">
        <name>Mg(2+)</name>
        <dbReference type="ChEBI" id="CHEBI:18420"/>
    </cofactor>
</comment>
<keyword evidence="8" id="KW-0067">ATP-binding</keyword>
<dbReference type="InterPro" id="IPR005218">
    <property type="entry name" value="Diacylglycerol/lipid_kinase"/>
</dbReference>
<sequence>MYLFIVNPNAGNGEGRRGWNKISKKLQRLGIPYEHVYTTSAEQAHTFLQAKLSGEVPWRAVGVIGGDGTIHSLLPAMRHSGVPLAVFSAGSGNDTARGFGIPRRVGGALKVLLSGRSTAADLISIDGDSTLTALAVGFDAQVANNVNNSRYKKICNAIGLGRLAYIIGIFHTLLTYRPGPLTLECDGTTYRFESAWLTAINNVSSYGGGMTICPDAKPDDGMLDLCVVHDCSKLKLLLLFPTVLFGGHTKLSFVTMLKGQNITISSSLPRLALGDGEHVATTPLRASLEPGSIRIIRP</sequence>
<dbReference type="InterPro" id="IPR045540">
    <property type="entry name" value="YegS/DAGK_C"/>
</dbReference>
<evidence type="ECO:0000256" key="1">
    <source>
        <dbReference type="ARBA" id="ARBA00001946"/>
    </source>
</evidence>
<evidence type="ECO:0000256" key="9">
    <source>
        <dbReference type="ARBA" id="ARBA00022842"/>
    </source>
</evidence>
<dbReference type="InterPro" id="IPR050187">
    <property type="entry name" value="Lipid_Phosphate_FormReg"/>
</dbReference>
<dbReference type="RefSeq" id="WP_009222726.1">
    <property type="nucleotide sequence ID" value="NZ_CBCSKM010000037.1"/>
</dbReference>
<dbReference type="Gene3D" id="2.60.200.40">
    <property type="match status" value="1"/>
</dbReference>
<evidence type="ECO:0000313" key="14">
    <source>
        <dbReference type="EMBL" id="MEA3568936.1"/>
    </source>
</evidence>
<evidence type="ECO:0000256" key="7">
    <source>
        <dbReference type="ARBA" id="ARBA00022777"/>
    </source>
</evidence>
<dbReference type="EMBL" id="JAYERP010000001">
    <property type="protein sequence ID" value="MEA3568936.1"/>
    <property type="molecule type" value="Genomic_DNA"/>
</dbReference>
<dbReference type="PANTHER" id="PTHR12358:SF106">
    <property type="entry name" value="LIPID KINASE YEGS"/>
    <property type="match status" value="1"/>
</dbReference>
<evidence type="ECO:0000256" key="3">
    <source>
        <dbReference type="ARBA" id="ARBA00022516"/>
    </source>
</evidence>
<evidence type="ECO:0000256" key="5">
    <source>
        <dbReference type="ARBA" id="ARBA00022723"/>
    </source>
</evidence>
<keyword evidence="9" id="KW-0460">Magnesium</keyword>
<dbReference type="Gene3D" id="3.40.50.10330">
    <property type="entry name" value="Probable inorganic polyphosphate/atp-NAD kinase, domain 1"/>
    <property type="match status" value="1"/>
</dbReference>